<accession>A0A1G1WQQ4</accession>
<organism evidence="14 15">
    <name type="scientific">Candidatus Woykebacteria bacterium RIFCSPHIGHO2_02_FULL_43_16b</name>
    <dbReference type="NCBI Taxonomy" id="1802601"/>
    <lineage>
        <taxon>Bacteria</taxon>
        <taxon>Candidatus Woykeibacteriota</taxon>
    </lineage>
</organism>
<evidence type="ECO:0000256" key="7">
    <source>
        <dbReference type="ARBA" id="ARBA00022785"/>
    </source>
</evidence>
<evidence type="ECO:0000256" key="10">
    <source>
        <dbReference type="ARBA" id="ARBA00066503"/>
    </source>
</evidence>
<dbReference type="GO" id="GO:0051075">
    <property type="term" value="F:S-adenosylmethionine:tRNA ribosyltransferase-isomerase activity"/>
    <property type="evidence" value="ECO:0007669"/>
    <property type="project" value="UniProtKB-EC"/>
</dbReference>
<dbReference type="UniPathway" id="UPA00392"/>
<comment type="similarity">
    <text evidence="9 13">Belongs to the QueA family.</text>
</comment>
<evidence type="ECO:0000256" key="13">
    <source>
        <dbReference type="HAMAP-Rule" id="MF_00113"/>
    </source>
</evidence>
<name>A0A1G1WQQ4_9BACT</name>
<evidence type="ECO:0000256" key="6">
    <source>
        <dbReference type="ARBA" id="ARBA00022691"/>
    </source>
</evidence>
<dbReference type="Pfam" id="PF02547">
    <property type="entry name" value="Queuosine_synth"/>
    <property type="match status" value="1"/>
</dbReference>
<evidence type="ECO:0000256" key="1">
    <source>
        <dbReference type="ARBA" id="ARBA00004496"/>
    </source>
</evidence>
<evidence type="ECO:0000256" key="11">
    <source>
        <dbReference type="ARBA" id="ARBA00069325"/>
    </source>
</evidence>
<dbReference type="GO" id="GO:0008616">
    <property type="term" value="P:tRNA queuosine(34) biosynthetic process"/>
    <property type="evidence" value="ECO:0007669"/>
    <property type="project" value="UniProtKB-UniRule"/>
</dbReference>
<dbReference type="InterPro" id="IPR042118">
    <property type="entry name" value="QueA_dom1"/>
</dbReference>
<comment type="subcellular location">
    <subcellularLocation>
        <location evidence="1 13">Cytoplasm</location>
    </subcellularLocation>
</comment>
<dbReference type="FunFam" id="2.40.10.240:FF:000002">
    <property type="entry name" value="S-adenosylmethionine:tRNA ribosyltransferase-isomerase"/>
    <property type="match status" value="1"/>
</dbReference>
<evidence type="ECO:0000256" key="5">
    <source>
        <dbReference type="ARBA" id="ARBA00022679"/>
    </source>
</evidence>
<dbReference type="Gene3D" id="2.40.10.240">
    <property type="entry name" value="QueA-like"/>
    <property type="match status" value="1"/>
</dbReference>
<gene>
    <name evidence="13" type="primary">queA</name>
    <name evidence="14" type="ORF">A3J50_01755</name>
</gene>
<dbReference type="GO" id="GO:0005737">
    <property type="term" value="C:cytoplasm"/>
    <property type="evidence" value="ECO:0007669"/>
    <property type="project" value="UniProtKB-SubCell"/>
</dbReference>
<dbReference type="NCBIfam" id="TIGR00113">
    <property type="entry name" value="queA"/>
    <property type="match status" value="1"/>
</dbReference>
<sequence length="353" mass="39585">MKIEDFDYDLPKNLIAHHPAEPRDSSGLMVVERVSHLIKHRKFSDLPDLLTQNDVLVFNQSKVIPARLIGKKPTGGKVEILLLRELNEAEWECISKPGLKIGQQINLDLGLDAKVLSKKTNGLITLAFHPKGVKLIKLIEQIGLTPLPPYINPSQGEKELREIYQTVYANTPGSSAAPTAGLHFTKKLLERLSKKGVQMEFVTLHVGLGTFRPVVQEQLDSKKLHSEWYQIDKEVSDRLNKAKSEGKRIIAVGTTTTRVLESSSDAKGKLAPSVGETNIFIYPPYKYRFVDSLITNFHIPKSSLLMLVSAYVSKPNTNADFEDFHSCLIGKAYKEAVKKKYRFYSFGDAMLIV</sequence>
<keyword evidence="14" id="KW-0413">Isomerase</keyword>
<keyword evidence="6 13" id="KW-0949">S-adenosyl-L-methionine</keyword>
<proteinExistence type="inferred from homology"/>
<protein>
    <recommendedName>
        <fullName evidence="11 13">S-adenosylmethionine:tRNA ribosyltransferase-isomerase</fullName>
        <ecNumber evidence="10 13">2.4.99.17</ecNumber>
    </recommendedName>
    <alternativeName>
        <fullName evidence="12 13">Queuosine biosynthesis protein QueA</fullName>
    </alternativeName>
</protein>
<evidence type="ECO:0000256" key="9">
    <source>
        <dbReference type="ARBA" id="ARBA00061210"/>
    </source>
</evidence>
<dbReference type="InterPro" id="IPR003699">
    <property type="entry name" value="QueA"/>
</dbReference>
<evidence type="ECO:0000256" key="2">
    <source>
        <dbReference type="ARBA" id="ARBA00004691"/>
    </source>
</evidence>
<evidence type="ECO:0000313" key="15">
    <source>
        <dbReference type="Proteomes" id="UP000177821"/>
    </source>
</evidence>
<dbReference type="Proteomes" id="UP000177821">
    <property type="component" value="Unassembled WGS sequence"/>
</dbReference>
<dbReference type="InterPro" id="IPR042119">
    <property type="entry name" value="QueA_dom2"/>
</dbReference>
<comment type="pathway">
    <text evidence="2 13">tRNA modification; tRNA-queuosine biosynthesis.</text>
</comment>
<evidence type="ECO:0000256" key="12">
    <source>
        <dbReference type="ARBA" id="ARBA00076160"/>
    </source>
</evidence>
<keyword evidence="7 13" id="KW-0671">Queuosine biosynthesis</keyword>
<dbReference type="PANTHER" id="PTHR30307">
    <property type="entry name" value="S-ADENOSYLMETHIONINE:TRNA RIBOSYLTRANSFERASE-ISOMERASE"/>
    <property type="match status" value="1"/>
</dbReference>
<comment type="function">
    <text evidence="13">Transfers and isomerizes the ribose moiety from AdoMet to the 7-aminomethyl group of 7-deazaguanine (preQ1-tRNA) to give epoxyqueuosine (oQ-tRNA).</text>
</comment>
<evidence type="ECO:0000256" key="3">
    <source>
        <dbReference type="ARBA" id="ARBA00011245"/>
    </source>
</evidence>
<dbReference type="Gene3D" id="3.40.1780.10">
    <property type="entry name" value="QueA-like"/>
    <property type="match status" value="1"/>
</dbReference>
<evidence type="ECO:0000256" key="4">
    <source>
        <dbReference type="ARBA" id="ARBA00022490"/>
    </source>
</evidence>
<keyword evidence="4 13" id="KW-0963">Cytoplasm</keyword>
<dbReference type="AlphaFoldDB" id="A0A1G1WQQ4"/>
<evidence type="ECO:0000256" key="8">
    <source>
        <dbReference type="ARBA" id="ARBA00052751"/>
    </source>
</evidence>
<keyword evidence="5 13" id="KW-0808">Transferase</keyword>
<dbReference type="HAMAP" id="MF_00113">
    <property type="entry name" value="QueA"/>
    <property type="match status" value="1"/>
</dbReference>
<comment type="catalytic activity">
    <reaction evidence="8 13">
        <text>7-aminomethyl-7-carbaguanosine(34) in tRNA + S-adenosyl-L-methionine = epoxyqueuosine(34) in tRNA + adenine + L-methionine + 2 H(+)</text>
        <dbReference type="Rhea" id="RHEA:32155"/>
        <dbReference type="Rhea" id="RHEA-COMP:10342"/>
        <dbReference type="Rhea" id="RHEA-COMP:18582"/>
        <dbReference type="ChEBI" id="CHEBI:15378"/>
        <dbReference type="ChEBI" id="CHEBI:16708"/>
        <dbReference type="ChEBI" id="CHEBI:57844"/>
        <dbReference type="ChEBI" id="CHEBI:59789"/>
        <dbReference type="ChEBI" id="CHEBI:82833"/>
        <dbReference type="ChEBI" id="CHEBI:194443"/>
        <dbReference type="EC" id="2.4.99.17"/>
    </reaction>
</comment>
<dbReference type="FunFam" id="3.40.1780.10:FF:000001">
    <property type="entry name" value="S-adenosylmethionine:tRNA ribosyltransferase-isomerase"/>
    <property type="match status" value="1"/>
</dbReference>
<comment type="caution">
    <text evidence="14">The sequence shown here is derived from an EMBL/GenBank/DDBJ whole genome shotgun (WGS) entry which is preliminary data.</text>
</comment>
<comment type="subunit">
    <text evidence="3 13">Monomer.</text>
</comment>
<reference evidence="14 15" key="1">
    <citation type="journal article" date="2016" name="Nat. Commun.">
        <title>Thousands of microbial genomes shed light on interconnected biogeochemical processes in an aquifer system.</title>
        <authorList>
            <person name="Anantharaman K."/>
            <person name="Brown C.T."/>
            <person name="Hug L.A."/>
            <person name="Sharon I."/>
            <person name="Castelle C.J."/>
            <person name="Probst A.J."/>
            <person name="Thomas B.C."/>
            <person name="Singh A."/>
            <person name="Wilkins M.J."/>
            <person name="Karaoz U."/>
            <person name="Brodie E.L."/>
            <person name="Williams K.H."/>
            <person name="Hubbard S.S."/>
            <person name="Banfield J.F."/>
        </authorList>
    </citation>
    <scope>NUCLEOTIDE SEQUENCE [LARGE SCALE GENOMIC DNA]</scope>
</reference>
<evidence type="ECO:0000313" key="14">
    <source>
        <dbReference type="EMBL" id="OGY29921.1"/>
    </source>
</evidence>
<dbReference type="EC" id="2.4.99.17" evidence="10 13"/>
<dbReference type="SUPFAM" id="SSF111337">
    <property type="entry name" value="QueA-like"/>
    <property type="match status" value="1"/>
</dbReference>
<dbReference type="InterPro" id="IPR036100">
    <property type="entry name" value="QueA_sf"/>
</dbReference>
<dbReference type="PANTHER" id="PTHR30307:SF0">
    <property type="entry name" value="S-ADENOSYLMETHIONINE:TRNA RIBOSYLTRANSFERASE-ISOMERASE"/>
    <property type="match status" value="1"/>
</dbReference>
<dbReference type="EMBL" id="MHCX01000011">
    <property type="protein sequence ID" value="OGY29921.1"/>
    <property type="molecule type" value="Genomic_DNA"/>
</dbReference>
<dbReference type="NCBIfam" id="NF001140">
    <property type="entry name" value="PRK00147.1"/>
    <property type="match status" value="1"/>
</dbReference>